<dbReference type="AlphaFoldDB" id="A0A8J2LDX5"/>
<dbReference type="Proteomes" id="UP000708208">
    <property type="component" value="Unassembled WGS sequence"/>
</dbReference>
<proteinExistence type="predicted"/>
<evidence type="ECO:0000313" key="3">
    <source>
        <dbReference type="Proteomes" id="UP000708208"/>
    </source>
</evidence>
<reference evidence="2" key="1">
    <citation type="submission" date="2021-06" db="EMBL/GenBank/DDBJ databases">
        <authorList>
            <person name="Hodson N. C."/>
            <person name="Mongue J. A."/>
            <person name="Jaron S. K."/>
        </authorList>
    </citation>
    <scope>NUCLEOTIDE SEQUENCE</scope>
</reference>
<comment type="caution">
    <text evidence="2">The sequence shown here is derived from an EMBL/GenBank/DDBJ whole genome shotgun (WGS) entry which is preliminary data.</text>
</comment>
<dbReference type="EMBL" id="CAJVCH010553864">
    <property type="protein sequence ID" value="CAG7830021.1"/>
    <property type="molecule type" value="Genomic_DNA"/>
</dbReference>
<gene>
    <name evidence="2" type="ORF">AFUS01_LOCUS39849</name>
</gene>
<evidence type="ECO:0000313" key="2">
    <source>
        <dbReference type="EMBL" id="CAG7830021.1"/>
    </source>
</evidence>
<sequence>HSTWKVWAATLGAGTAIMVSILIFYLHKFWKKSEDQEKYIHQLTTRDIDLFKFGRQDLLRQHDTFEDLENNVSSGRDIALILPYQKQYEVNEADVIIGGDQVYIL</sequence>
<protein>
    <submittedName>
        <fullName evidence="2">Uncharacterized protein</fullName>
    </submittedName>
</protein>
<keyword evidence="3" id="KW-1185">Reference proteome</keyword>
<keyword evidence="1" id="KW-0812">Transmembrane</keyword>
<accession>A0A8J2LDX5</accession>
<evidence type="ECO:0000256" key="1">
    <source>
        <dbReference type="SAM" id="Phobius"/>
    </source>
</evidence>
<keyword evidence="1" id="KW-0472">Membrane</keyword>
<feature type="non-terminal residue" evidence="2">
    <location>
        <position position="1"/>
    </location>
</feature>
<name>A0A8J2LDX5_9HEXA</name>
<keyword evidence="1" id="KW-1133">Transmembrane helix</keyword>
<organism evidence="2 3">
    <name type="scientific">Allacma fusca</name>
    <dbReference type="NCBI Taxonomy" id="39272"/>
    <lineage>
        <taxon>Eukaryota</taxon>
        <taxon>Metazoa</taxon>
        <taxon>Ecdysozoa</taxon>
        <taxon>Arthropoda</taxon>
        <taxon>Hexapoda</taxon>
        <taxon>Collembola</taxon>
        <taxon>Symphypleona</taxon>
        <taxon>Sminthuridae</taxon>
        <taxon>Allacma</taxon>
    </lineage>
</organism>
<feature type="transmembrane region" description="Helical" evidence="1">
    <location>
        <begin position="6"/>
        <end position="26"/>
    </location>
</feature>